<keyword evidence="2" id="KW-1185">Reference proteome</keyword>
<sequence>MNTIELSLGQVTTAPQTGFMAAHRVSGLVDAYVWPNKVLLVSPTLFSDQPLEILVPHHIVSSHLFLDEFLFLCGDRISVLTHLGRLHTFEPDFIREACFAVSDAGRLSVVQRLDLGLQLRMYELRFITLDTLALDLKFEDMIQVPIDLSSATMDKDRITMFFDPVGIFLAISIANDDRVCLVILTDTAGAYFDPTFAKQLNFSKEVTKRYKTVLETRIGWVPCSWKIFPSETRLHGFSANGRFLCLTGTIPPVQMDSCSSEGTGITQKVIPYEGRQITLESVEDISWTPASYMQASDDLDHYREYYRCIPQFQDNLCFVATAAPFFKDTLQLYEPFVLSKPHVVVPLHVASIKRACIHSVLYRNDLYLLLLHEEEQGMVLSFYSSSAFVWRCLGDIPLYALEGCITSLQISVEGEAINLHVYGTSCSSLKLSLRMNIPQDPNGIYVRLQDGMCVLTDLRTRRVPPPAYDVSIVRTLLPLVKAFVLAIKDSKIYVSVLTAQSIGIYVITPLDDVGQDYEAPPIVGDTSFEEQDRLIEADKLIMTVMTRNKVSHTMDLEDFGNSKVSSKTQLSINEELIIDPFRNDYLQAYLPSHTVDLLTEISLVSDVSTSSSISVLTADCLDHTIVVYALLNNQFKRLIFRWNETFALEPVFDFNPALSHMHLQSKPIGLPPCTLYASPDAITDLTQHPFLDRTITVPPKFHRIIPSSWHISSDSGILSVIPDDAHQLHIYTISTSAEGPHIPIYSCSLEQWSTILYSTSQEVVCWSRKGYFSTFRPSRLALLTLLQNLEVILKTEEDLSSILTSCFQMRISISALIYTYSLKHSAIDLQHIYERLVRSSPDALLKALESNFCPSDACQIFTFDEQYTDELFERRFWKGFSDHIQNTMGNDLPAKAIVRILQIHSIYASALAFGYENQIVPARLLVEAAAHIVVQLASHGLEASVSELAAALTTYQVDVILCFQLSEALAIQQCKPFAARAVAQQMGLSADVAALSCLNCDPSTILELRENQIAHGLLQSRLASQGLFFITETLPVDDGQGSKLKGQFSGLFPARFLSDFDRYGTAAIASFLGAQAQETSAKLLELLDISELSPMTLAKSLCGYLEAYIANNPGRLDGKERKLVELIVRHIRLFARLGSNVSGSVAPMYLAILSYLQTSDTLEVVIEALRLISTLFGDEENDTISSARTSTIMTNSLRYSQWAFLKALAGSKASKSETPIPLPTCLHSLQVINDSTLPLLTALLSENIGHADETLRLMSRIIGEQEAGLNTSLHNTQGRLNMVIDQLRTLQDKMKSHAVSTGNQKQRGSRLHKLQEEIDLLTTQLSKIEKSLKDFYWELAPLLLLPPEL</sequence>
<comment type="caution">
    <text evidence="1">The sequence shown here is derived from an EMBL/GenBank/DDBJ whole genome shotgun (WGS) entry which is preliminary data.</text>
</comment>
<protein>
    <submittedName>
        <fullName evidence="1">Uncharacterized protein</fullName>
    </submittedName>
</protein>
<evidence type="ECO:0000313" key="2">
    <source>
        <dbReference type="Proteomes" id="UP000315496"/>
    </source>
</evidence>
<proteinExistence type="predicted"/>
<accession>A0A4Z1T7H6</accession>
<dbReference type="VEuPathDB" id="GiardiaDB:GMRT_12583"/>
<dbReference type="Proteomes" id="UP000315496">
    <property type="component" value="Chromosome 2"/>
</dbReference>
<name>A0A4Z1T7H6_GIAMU</name>
<reference evidence="1 2" key="1">
    <citation type="submission" date="2019-05" db="EMBL/GenBank/DDBJ databases">
        <title>The compact genome of Giardia muris reveals important steps in the evolution of intestinal protozoan parasites.</title>
        <authorList>
            <person name="Xu F."/>
            <person name="Jimenez-Gonzalez A."/>
            <person name="Einarsson E."/>
            <person name="Astvaldsson A."/>
            <person name="Peirasmaki D."/>
            <person name="Eckmann L."/>
            <person name="Andersson J.O."/>
            <person name="Svard S.G."/>
            <person name="Jerlstrom-Hultqvist J."/>
        </authorList>
    </citation>
    <scope>NUCLEOTIDE SEQUENCE [LARGE SCALE GENOMIC DNA]</scope>
    <source>
        <strain evidence="1 2">Roberts-Thomson</strain>
    </source>
</reference>
<evidence type="ECO:0000313" key="1">
    <source>
        <dbReference type="EMBL" id="TNJ28451.1"/>
    </source>
</evidence>
<organism evidence="1 2">
    <name type="scientific">Giardia muris</name>
    <dbReference type="NCBI Taxonomy" id="5742"/>
    <lineage>
        <taxon>Eukaryota</taxon>
        <taxon>Metamonada</taxon>
        <taxon>Diplomonadida</taxon>
        <taxon>Hexamitidae</taxon>
        <taxon>Giardiinae</taxon>
        <taxon>Giardia</taxon>
    </lineage>
</organism>
<dbReference type="EMBL" id="VDLU01000002">
    <property type="protein sequence ID" value="TNJ28451.1"/>
    <property type="molecule type" value="Genomic_DNA"/>
</dbReference>
<gene>
    <name evidence="1" type="ORF">GMRT_12583</name>
</gene>
<dbReference type="OrthoDB" id="10253580at2759"/>